<keyword evidence="2" id="KW-1185">Reference proteome</keyword>
<keyword evidence="1" id="KW-0489">Methyltransferase</keyword>
<dbReference type="PANTHER" id="PTHR35276:SF1">
    <property type="entry name" value="TRNA (MNM(5)S(2)U34)-METHYLTRANSFERASE, CHLOROPLASTIC"/>
    <property type="match status" value="1"/>
</dbReference>
<dbReference type="STRING" id="44574.AAW31_14095"/>
<dbReference type="Pfam" id="PF06962">
    <property type="entry name" value="rRNA_methylase"/>
    <property type="match status" value="1"/>
</dbReference>
<keyword evidence="1" id="KW-0808">Transferase</keyword>
<name>A0A1I4KES1_9PROT</name>
<dbReference type="EMBL" id="FOUB01000004">
    <property type="protein sequence ID" value="SFL77240.1"/>
    <property type="molecule type" value="Genomic_DNA"/>
</dbReference>
<dbReference type="InterPro" id="IPR029063">
    <property type="entry name" value="SAM-dependent_MTases_sf"/>
</dbReference>
<accession>A0A1I4KES1</accession>
<gene>
    <name evidence="1" type="ORF">SAMN05421863_100426</name>
</gene>
<sequence>MCAVIMTRIFPLPETAHHIIRQHLPQGGIAVDATVGNGYDTDFLAQLVGDSGSVFGFDVQLQAIRATTQLLRQRGLLHRITLIHASHSLMDEYIPQRFHGQIQVIMFNLGYLPGGNKSIITRADSTLTAIEIACRLLTAQGILTVLAYPGHIGGDEETLRLSGWCQQLDQSHFQVDTVLSHYPKPHAPRLFVIRKMD</sequence>
<evidence type="ECO:0000313" key="1">
    <source>
        <dbReference type="EMBL" id="SFL77240.1"/>
    </source>
</evidence>
<dbReference type="Gene3D" id="3.40.50.150">
    <property type="entry name" value="Vaccinia Virus protein VP39"/>
    <property type="match status" value="1"/>
</dbReference>
<evidence type="ECO:0000313" key="2">
    <source>
        <dbReference type="Proteomes" id="UP000183287"/>
    </source>
</evidence>
<dbReference type="AlphaFoldDB" id="A0A1I4KES1"/>
<proteinExistence type="predicted"/>
<dbReference type="InterPro" id="IPR010719">
    <property type="entry name" value="MnmM_MeTrfase"/>
</dbReference>
<reference evidence="2" key="1">
    <citation type="submission" date="2016-10" db="EMBL/GenBank/DDBJ databases">
        <authorList>
            <person name="Varghese N."/>
            <person name="Submissions S."/>
        </authorList>
    </citation>
    <scope>NUCLEOTIDE SEQUENCE [LARGE SCALE GENOMIC DNA]</scope>
    <source>
        <strain evidence="2">Nm44</strain>
    </source>
</reference>
<organism evidence="1 2">
    <name type="scientific">Nitrosomonas communis</name>
    <dbReference type="NCBI Taxonomy" id="44574"/>
    <lineage>
        <taxon>Bacteria</taxon>
        <taxon>Pseudomonadati</taxon>
        <taxon>Pseudomonadota</taxon>
        <taxon>Betaproteobacteria</taxon>
        <taxon>Nitrosomonadales</taxon>
        <taxon>Nitrosomonadaceae</taxon>
        <taxon>Nitrosomonas</taxon>
    </lineage>
</organism>
<dbReference type="GO" id="GO:0032259">
    <property type="term" value="P:methylation"/>
    <property type="evidence" value="ECO:0007669"/>
    <property type="project" value="UniProtKB-KW"/>
</dbReference>
<dbReference type="Proteomes" id="UP000183287">
    <property type="component" value="Unassembled WGS sequence"/>
</dbReference>
<protein>
    <submittedName>
        <fullName evidence="1">Putative rRNA methylase</fullName>
    </submittedName>
</protein>
<dbReference type="SUPFAM" id="SSF53335">
    <property type="entry name" value="S-adenosyl-L-methionine-dependent methyltransferases"/>
    <property type="match status" value="1"/>
</dbReference>
<dbReference type="PANTHER" id="PTHR35276">
    <property type="entry name" value="S-ADENOSYL-L-METHIONINE-DEPENDENT METHYLTRANSFERASES SUPERFAMILY PROTEIN"/>
    <property type="match status" value="1"/>
</dbReference>
<dbReference type="GO" id="GO:0008168">
    <property type="term" value="F:methyltransferase activity"/>
    <property type="evidence" value="ECO:0007669"/>
    <property type="project" value="UniProtKB-KW"/>
</dbReference>